<keyword evidence="4" id="KW-1185">Reference proteome</keyword>
<organism evidence="3 4">
    <name type="scientific">Vitis vinifera</name>
    <name type="common">Grape</name>
    <dbReference type="NCBI Taxonomy" id="29760"/>
    <lineage>
        <taxon>Eukaryota</taxon>
        <taxon>Viridiplantae</taxon>
        <taxon>Streptophyta</taxon>
        <taxon>Embryophyta</taxon>
        <taxon>Tracheophyta</taxon>
        <taxon>Spermatophyta</taxon>
        <taxon>Magnoliopsida</taxon>
        <taxon>eudicotyledons</taxon>
        <taxon>Gunneridae</taxon>
        <taxon>Pentapetalae</taxon>
        <taxon>rosids</taxon>
        <taxon>Vitales</taxon>
        <taxon>Vitaceae</taxon>
        <taxon>Viteae</taxon>
        <taxon>Vitis</taxon>
    </lineage>
</organism>
<dbReference type="EMBL" id="FN596024">
    <property type="protein sequence ID" value="CBI33094.3"/>
    <property type="molecule type" value="Genomic_DNA"/>
</dbReference>
<protein>
    <submittedName>
        <fullName evidence="3">Uncharacterized protein</fullName>
    </submittedName>
</protein>
<evidence type="ECO:0000313" key="3">
    <source>
        <dbReference type="EMBL" id="CBI33094.3"/>
    </source>
</evidence>
<sequence>MQHLLHLHLTFLFHHLIHHFQPNSLPKLPETNGSPRTEQTSGRNPPQISLVHPKRSKTYCLVE</sequence>
<evidence type="ECO:0000256" key="1">
    <source>
        <dbReference type="SAM" id="MobiDB-lite"/>
    </source>
</evidence>
<feature type="chain" id="PRO_5003106457" evidence="2">
    <location>
        <begin position="20"/>
        <end position="63"/>
    </location>
</feature>
<accession>D7TRH0</accession>
<reference evidence="4" key="1">
    <citation type="journal article" date="2007" name="Nature">
        <title>The grapevine genome sequence suggests ancestral hexaploidization in major angiosperm phyla.</title>
        <authorList>
            <consortium name="The French-Italian Public Consortium for Grapevine Genome Characterization."/>
            <person name="Jaillon O."/>
            <person name="Aury J.-M."/>
            <person name="Noel B."/>
            <person name="Policriti A."/>
            <person name="Clepet C."/>
            <person name="Casagrande A."/>
            <person name="Choisne N."/>
            <person name="Aubourg S."/>
            <person name="Vitulo N."/>
            <person name="Jubin C."/>
            <person name="Vezzi A."/>
            <person name="Legeai F."/>
            <person name="Hugueney P."/>
            <person name="Dasilva C."/>
            <person name="Horner D."/>
            <person name="Mica E."/>
            <person name="Jublot D."/>
            <person name="Poulain J."/>
            <person name="Bruyere C."/>
            <person name="Billault A."/>
            <person name="Segurens B."/>
            <person name="Gouyvenoux M."/>
            <person name="Ugarte E."/>
            <person name="Cattonaro F."/>
            <person name="Anthouard V."/>
            <person name="Vico V."/>
            <person name="Del Fabbro C."/>
            <person name="Alaux M."/>
            <person name="Di Gaspero G."/>
            <person name="Dumas V."/>
            <person name="Felice N."/>
            <person name="Paillard S."/>
            <person name="Juman I."/>
            <person name="Moroldo M."/>
            <person name="Scalabrin S."/>
            <person name="Canaguier A."/>
            <person name="Le Clainche I."/>
            <person name="Malacrida G."/>
            <person name="Durand E."/>
            <person name="Pesole G."/>
            <person name="Laucou V."/>
            <person name="Chatelet P."/>
            <person name="Merdinoglu D."/>
            <person name="Delledonne M."/>
            <person name="Pezzotti M."/>
            <person name="Lecharny A."/>
            <person name="Scarpelli C."/>
            <person name="Artiguenave F."/>
            <person name="Pe M.E."/>
            <person name="Valle G."/>
            <person name="Morgante M."/>
            <person name="Caboche M."/>
            <person name="Adam-Blondon A.-F."/>
            <person name="Weissenbach J."/>
            <person name="Quetier F."/>
            <person name="Wincker P."/>
        </authorList>
    </citation>
    <scope>NUCLEOTIDE SEQUENCE [LARGE SCALE GENOMIC DNA]</scope>
    <source>
        <strain evidence="4">cv. Pinot noir / PN40024</strain>
    </source>
</reference>
<dbReference type="Proteomes" id="UP000009183">
    <property type="component" value="Unassembled WGS sequence, unordered"/>
</dbReference>
<keyword evidence="2" id="KW-0732">Signal</keyword>
<gene>
    <name evidence="3" type="ORF">VIT_00s0267g00060</name>
</gene>
<feature type="signal peptide" evidence="2">
    <location>
        <begin position="1"/>
        <end position="19"/>
    </location>
</feature>
<feature type="region of interest" description="Disordered" evidence="1">
    <location>
        <begin position="23"/>
        <end position="50"/>
    </location>
</feature>
<dbReference type="PaxDb" id="29760-VIT_00s0267g00060.t01"/>
<dbReference type="HOGENOM" id="CLU_2890400_0_0_1"/>
<dbReference type="AlphaFoldDB" id="D7TRH0"/>
<proteinExistence type="predicted"/>
<name>D7TRH0_VITVI</name>
<evidence type="ECO:0000313" key="4">
    <source>
        <dbReference type="Proteomes" id="UP000009183"/>
    </source>
</evidence>
<dbReference type="InParanoid" id="D7TRH0"/>
<feature type="compositionally biased region" description="Polar residues" evidence="1">
    <location>
        <begin position="31"/>
        <end position="47"/>
    </location>
</feature>
<evidence type="ECO:0000256" key="2">
    <source>
        <dbReference type="SAM" id="SignalP"/>
    </source>
</evidence>